<gene>
    <name evidence="2" type="ORF">THERMOS_492</name>
</gene>
<accession>A0A8H9CF40</accession>
<comment type="caution">
    <text evidence="2">The sequence shown here is derived from an EMBL/GenBank/DDBJ whole genome shotgun (WGS) entry which is preliminary data.</text>
</comment>
<feature type="domain" description="Methylase-associated X1" evidence="1">
    <location>
        <begin position="55"/>
        <end position="161"/>
    </location>
</feature>
<dbReference type="AlphaFoldDB" id="A0A8H9CF40"/>
<proteinExistence type="predicted"/>
<sequence length="395" mass="46255">MPIKVEQVTETGAVVEDYDAKPLTPSEIKTLLLKQKGLKIITNKNPFEAKYKEQDIFLCVKNISYLGIPHLPYKKRIQIPKTWQKTLQQNNALLLGIYTYKQEITFCLFNTKKYKNNALNNSSAHIHTMDLHKARENGIFNKIDKKGNEITVFTEQNFEKVLDALFSKNALSNELSVFDEFSKTLDVKWDGIDCYQEMMKNNFKQAYQPEWAGFYLEYKFEEFLNNNPGHMQYCQYKQNKTSNGIDLDLWFTQEKFFGDLKAHTIGGTLLGNDKKNVILALTTYNKVWYVVFVHNTTKDKECNAVVTNFWNKKLNERYKKTGKGKVKKMDSYSKRMKNSVELDQFVVLEINQSNQQYLSNFDQGKNSNNTIRKQKISIKNKDINNDNFVIYRKKL</sequence>
<name>A0A8H9CF40_9GAMM</name>
<dbReference type="EMBL" id="CAESAQ020000028">
    <property type="protein sequence ID" value="CAB5496357.1"/>
    <property type="molecule type" value="Genomic_DNA"/>
</dbReference>
<dbReference type="Pfam" id="PF20296">
    <property type="entry name" value="MTaX1"/>
    <property type="match status" value="1"/>
</dbReference>
<evidence type="ECO:0000313" key="2">
    <source>
        <dbReference type="EMBL" id="CAB5496357.1"/>
    </source>
</evidence>
<protein>
    <recommendedName>
        <fullName evidence="1">Methylase-associated X1 domain-containing protein</fullName>
    </recommendedName>
</protein>
<dbReference type="Proteomes" id="UP000643672">
    <property type="component" value="Unassembled WGS sequence"/>
</dbReference>
<dbReference type="InterPro" id="IPR046894">
    <property type="entry name" value="MTaX1"/>
</dbReference>
<evidence type="ECO:0000313" key="3">
    <source>
        <dbReference type="Proteomes" id="UP000643672"/>
    </source>
</evidence>
<dbReference type="RefSeq" id="WP_139458535.1">
    <property type="nucleotide sequence ID" value="NZ_CAESAQ020000028.1"/>
</dbReference>
<reference evidence="2 3" key="1">
    <citation type="submission" date="2020-05" db="EMBL/GenBank/DDBJ databases">
        <authorList>
            <person name="Petersen J."/>
            <person name="Sayavedra L."/>
        </authorList>
    </citation>
    <scope>NUCLEOTIDE SEQUENCE [LARGE SCALE GENOMIC DNA]</scope>
    <source>
        <strain evidence="2">B thermophilus SOXS</strain>
    </source>
</reference>
<evidence type="ECO:0000259" key="1">
    <source>
        <dbReference type="Pfam" id="PF20296"/>
    </source>
</evidence>
<keyword evidence="3" id="KW-1185">Reference proteome</keyword>
<organism evidence="2 3">
    <name type="scientific">Bathymodiolus thermophilus thioautotrophic gill symbiont</name>
    <dbReference type="NCBI Taxonomy" id="2360"/>
    <lineage>
        <taxon>Bacteria</taxon>
        <taxon>Pseudomonadati</taxon>
        <taxon>Pseudomonadota</taxon>
        <taxon>Gammaproteobacteria</taxon>
        <taxon>sulfur-oxidizing symbionts</taxon>
    </lineage>
</organism>